<sequence length="253" mass="26737">MTAQPDLLEIAPSLYRLRIPDGEAHLLNSYLWLGPDSVALFDTGWQHSAPVVEAALHALGRSRTDVRQVVLSHFHEDHAGAAAEIATWGYAEIIASATEAPVVRGIDEGALPRLTAAEEAIHQTPTEPPRAPACRVDIEVDDGDVLQIAGEARVLHLPGHTPGSIALHLPRLDVVLTGDTVAEFNGQVVLGVFNVDRAETRRSALSIASTGAQIAGFGHGEAIFADAGTRIGHAEDPFGDPAPRTGTSSTIRS</sequence>
<protein>
    <submittedName>
        <fullName evidence="3">MBL fold metallo-hydrolase</fullName>
    </submittedName>
</protein>
<reference evidence="3 4" key="1">
    <citation type="journal article" date="2019" name="Int. J. Syst. Evol. Microbiol.">
        <title>The Global Catalogue of Microorganisms (GCM) 10K type strain sequencing project: providing services to taxonomists for standard genome sequencing and annotation.</title>
        <authorList>
            <consortium name="The Broad Institute Genomics Platform"/>
            <consortium name="The Broad Institute Genome Sequencing Center for Infectious Disease"/>
            <person name="Wu L."/>
            <person name="Ma J."/>
        </authorList>
    </citation>
    <scope>NUCLEOTIDE SEQUENCE [LARGE SCALE GENOMIC DNA]</scope>
    <source>
        <strain evidence="3 4">JCM 14969</strain>
    </source>
</reference>
<feature type="domain" description="Metallo-beta-lactamase" evidence="2">
    <location>
        <begin position="26"/>
        <end position="219"/>
    </location>
</feature>
<dbReference type="Proteomes" id="UP001500393">
    <property type="component" value="Unassembled WGS sequence"/>
</dbReference>
<dbReference type="RefSeq" id="WP_344216319.1">
    <property type="nucleotide sequence ID" value="NZ_BAAAOS010000026.1"/>
</dbReference>
<evidence type="ECO:0000313" key="4">
    <source>
        <dbReference type="Proteomes" id="UP001500393"/>
    </source>
</evidence>
<dbReference type="InterPro" id="IPR050855">
    <property type="entry name" value="NDM-1-like"/>
</dbReference>
<evidence type="ECO:0000256" key="1">
    <source>
        <dbReference type="SAM" id="MobiDB-lite"/>
    </source>
</evidence>
<dbReference type="PANTHER" id="PTHR42951:SF17">
    <property type="entry name" value="METALLO-BETA-LACTAMASE DOMAIN-CONTAINING PROTEIN"/>
    <property type="match status" value="1"/>
</dbReference>
<evidence type="ECO:0000313" key="3">
    <source>
        <dbReference type="EMBL" id="GAA1583558.1"/>
    </source>
</evidence>
<dbReference type="InterPro" id="IPR036866">
    <property type="entry name" value="RibonucZ/Hydroxyglut_hydro"/>
</dbReference>
<gene>
    <name evidence="3" type="ORF">GCM10009789_41680</name>
</gene>
<dbReference type="Gene3D" id="3.60.15.10">
    <property type="entry name" value="Ribonuclease Z/Hydroxyacylglutathione hydrolase-like"/>
    <property type="match status" value="1"/>
</dbReference>
<dbReference type="SUPFAM" id="SSF56281">
    <property type="entry name" value="Metallo-hydrolase/oxidoreductase"/>
    <property type="match status" value="1"/>
</dbReference>
<dbReference type="SMART" id="SM00849">
    <property type="entry name" value="Lactamase_B"/>
    <property type="match status" value="1"/>
</dbReference>
<dbReference type="PANTHER" id="PTHR42951">
    <property type="entry name" value="METALLO-BETA-LACTAMASE DOMAIN-CONTAINING"/>
    <property type="match status" value="1"/>
</dbReference>
<proteinExistence type="predicted"/>
<feature type="region of interest" description="Disordered" evidence="1">
    <location>
        <begin position="232"/>
        <end position="253"/>
    </location>
</feature>
<dbReference type="EMBL" id="BAAAOS010000026">
    <property type="protein sequence ID" value="GAA1583558.1"/>
    <property type="molecule type" value="Genomic_DNA"/>
</dbReference>
<dbReference type="Pfam" id="PF00753">
    <property type="entry name" value="Lactamase_B"/>
    <property type="match status" value="1"/>
</dbReference>
<evidence type="ECO:0000259" key="2">
    <source>
        <dbReference type="SMART" id="SM00849"/>
    </source>
</evidence>
<comment type="caution">
    <text evidence="3">The sequence shown here is derived from an EMBL/GenBank/DDBJ whole genome shotgun (WGS) entry which is preliminary data.</text>
</comment>
<name>A0ABN2DS98_9ACTN</name>
<organism evidence="3 4">
    <name type="scientific">Kribbella sancticallisti</name>
    <dbReference type="NCBI Taxonomy" id="460087"/>
    <lineage>
        <taxon>Bacteria</taxon>
        <taxon>Bacillati</taxon>
        <taxon>Actinomycetota</taxon>
        <taxon>Actinomycetes</taxon>
        <taxon>Propionibacteriales</taxon>
        <taxon>Kribbellaceae</taxon>
        <taxon>Kribbella</taxon>
    </lineage>
</organism>
<dbReference type="InterPro" id="IPR001279">
    <property type="entry name" value="Metallo-B-lactamas"/>
</dbReference>
<dbReference type="CDD" id="cd07721">
    <property type="entry name" value="yflN-like_MBL-fold"/>
    <property type="match status" value="1"/>
</dbReference>
<accession>A0ABN2DS98</accession>
<keyword evidence="4" id="KW-1185">Reference proteome</keyword>